<dbReference type="InterPro" id="IPR050261">
    <property type="entry name" value="FrsA_esterase"/>
</dbReference>
<keyword evidence="2" id="KW-1185">Reference proteome</keyword>
<reference evidence="1 2" key="1">
    <citation type="journal article" date="2018" name="New Phytol.">
        <title>Phylogenomics of Endogonaceae and evolution of mycorrhizas within Mucoromycota.</title>
        <authorList>
            <person name="Chang Y."/>
            <person name="Desiro A."/>
            <person name="Na H."/>
            <person name="Sandor L."/>
            <person name="Lipzen A."/>
            <person name="Clum A."/>
            <person name="Barry K."/>
            <person name="Grigoriev I.V."/>
            <person name="Martin F.M."/>
            <person name="Stajich J.E."/>
            <person name="Smith M.E."/>
            <person name="Bonito G."/>
            <person name="Spatafora J.W."/>
        </authorList>
    </citation>
    <scope>NUCLEOTIDE SEQUENCE [LARGE SCALE GENOMIC DNA]</scope>
    <source>
        <strain evidence="1 2">GMNB39</strain>
    </source>
</reference>
<dbReference type="Proteomes" id="UP000268093">
    <property type="component" value="Unassembled WGS sequence"/>
</dbReference>
<dbReference type="PANTHER" id="PTHR22946:SF0">
    <property type="entry name" value="DIENELACTONE HYDROLASE DOMAIN-CONTAINING PROTEIN"/>
    <property type="match status" value="1"/>
</dbReference>
<name>A0A433DBM8_9FUNG</name>
<dbReference type="InterPro" id="IPR022742">
    <property type="entry name" value="Hydrolase_4"/>
</dbReference>
<proteinExistence type="predicted"/>
<protein>
    <submittedName>
        <fullName evidence="1">Uncharacterized protein</fullName>
    </submittedName>
</protein>
<dbReference type="Pfam" id="PF12146">
    <property type="entry name" value="Hydrolase_4"/>
    <property type="match status" value="1"/>
</dbReference>
<dbReference type="EMBL" id="RBNI01003540">
    <property type="protein sequence ID" value="RUP48243.1"/>
    <property type="molecule type" value="Genomic_DNA"/>
</dbReference>
<sequence>MVHSTPPADTEGVAPDPRNATSVQYIPDGIPLTPKFPPAAEETSTPASAHQVDAESLEAKLNQSSFRMLLPHTGSFSRFHGIWLAVLLIGIIVFSVGNSLLLKEGDVSWQIVYIEAENGREIVGNLAVKNGLALDAKVPGVVILHGVVASRTWMNYVTQTLAGNGMVALAIDYAGQGATFGTFEGGNATKALQVQDAYAAIQYLQSHPQVNSSLIAAVGWSLGGGVTYNINLQYPTLLTSNFLIGATVSFSKSNGAASPTFPANIAYGIGLNDELISYKDITTSMVPLTGVASDDLQVETLYGSFANGTARKICQRDTVDHIFEPMSSTIIACAVDWLHSGFRAKGAVPLDPPFVFSPPAAREIVSVLGGLSWLGFLFFAVVLFVRPAKTEHAEDEDEEETHSFPAWYLVHSLLFLIAFPLGYLLELSGGFRVMFLGLYIGFVVFGFLIFAAWYWRITRLSLVSALALPWRKARYGSTAQTLILFIVIVLILLQIVLYNVPWHYGYATPLFKSLQMAGQAWFWIRWVTFLGLWVVSTVTFVYEIEVIDTRVSRELTFANVARVILARVTFFVVALILEILPVVIAQARIFGPLQFVVLVLYPLSGMLFLTSVFTQWARSHGHQSLDIAIVIAGLITYTLVQSLPFTG</sequence>
<dbReference type="PANTHER" id="PTHR22946">
    <property type="entry name" value="DIENELACTONE HYDROLASE DOMAIN-CONTAINING PROTEIN-RELATED"/>
    <property type="match status" value="1"/>
</dbReference>
<dbReference type="SUPFAM" id="SSF53474">
    <property type="entry name" value="alpha/beta-Hydrolases"/>
    <property type="match status" value="1"/>
</dbReference>
<organism evidence="1 2">
    <name type="scientific">Jimgerdemannia flammicorona</name>
    <dbReference type="NCBI Taxonomy" id="994334"/>
    <lineage>
        <taxon>Eukaryota</taxon>
        <taxon>Fungi</taxon>
        <taxon>Fungi incertae sedis</taxon>
        <taxon>Mucoromycota</taxon>
        <taxon>Mucoromycotina</taxon>
        <taxon>Endogonomycetes</taxon>
        <taxon>Endogonales</taxon>
        <taxon>Endogonaceae</taxon>
        <taxon>Jimgerdemannia</taxon>
    </lineage>
</organism>
<accession>A0A433DBM8</accession>
<evidence type="ECO:0000313" key="1">
    <source>
        <dbReference type="EMBL" id="RUP48243.1"/>
    </source>
</evidence>
<dbReference type="InterPro" id="IPR029058">
    <property type="entry name" value="AB_hydrolase_fold"/>
</dbReference>
<gene>
    <name evidence="1" type="ORF">BC936DRAFT_144798</name>
</gene>
<comment type="caution">
    <text evidence="1">The sequence shown here is derived from an EMBL/GenBank/DDBJ whole genome shotgun (WGS) entry which is preliminary data.</text>
</comment>
<evidence type="ECO:0000313" key="2">
    <source>
        <dbReference type="Proteomes" id="UP000268093"/>
    </source>
</evidence>
<dbReference type="Gene3D" id="3.40.50.1820">
    <property type="entry name" value="alpha/beta hydrolase"/>
    <property type="match status" value="1"/>
</dbReference>